<dbReference type="InterPro" id="IPR046341">
    <property type="entry name" value="SET_dom_sf"/>
</dbReference>
<evidence type="ECO:0000313" key="1">
    <source>
        <dbReference type="EMBL" id="OSX70786.1"/>
    </source>
</evidence>
<organism evidence="1 2">
    <name type="scientific">Porphyra umbilicalis</name>
    <name type="common">Purple laver</name>
    <name type="synonym">Red alga</name>
    <dbReference type="NCBI Taxonomy" id="2786"/>
    <lineage>
        <taxon>Eukaryota</taxon>
        <taxon>Rhodophyta</taxon>
        <taxon>Bangiophyceae</taxon>
        <taxon>Bangiales</taxon>
        <taxon>Bangiaceae</taxon>
        <taxon>Porphyra</taxon>
    </lineage>
</organism>
<dbReference type="CDD" id="cd10527">
    <property type="entry name" value="SET_LSMT"/>
    <property type="match status" value="1"/>
</dbReference>
<sequence length="243" mass="25500">MDAAAGGGRMPTPRGRSLGPVFDCLPPLGAAEVLTPDWYTAAELAAVEYPPVVSEVAARQRLLRQTYEEATAGGVVADRLARMGGYERYLWAVFIVVSRSYTIAEASGSPPRKYLLPLFDMANHDPASPHTMTCRHGVFQLIAGAPVAAGEEVCLVYGGSAMLGNDRLLMDYGFVNGDGGSNFACDLRALLAAVQGVKGGFSTSLADDEAALAGGGLSPAMRQVVSFRVAIKRCLAQALTSEA</sequence>
<dbReference type="Gene3D" id="3.90.1410.10">
    <property type="entry name" value="set domain protein methyltransferase, domain 1"/>
    <property type="match status" value="1"/>
</dbReference>
<keyword evidence="2" id="KW-1185">Reference proteome</keyword>
<name>A0A1X6NQL2_PORUM</name>
<dbReference type="InterPro" id="IPR050600">
    <property type="entry name" value="SETD3_SETD6_MTase"/>
</dbReference>
<dbReference type="AlphaFoldDB" id="A0A1X6NQL2"/>
<dbReference type="OrthoDB" id="441812at2759"/>
<proteinExistence type="predicted"/>
<dbReference type="Proteomes" id="UP000218209">
    <property type="component" value="Unassembled WGS sequence"/>
</dbReference>
<evidence type="ECO:0008006" key="3">
    <source>
        <dbReference type="Google" id="ProtNLM"/>
    </source>
</evidence>
<dbReference type="PANTHER" id="PTHR13271">
    <property type="entry name" value="UNCHARACTERIZED PUTATIVE METHYLTRANSFERASE"/>
    <property type="match status" value="1"/>
</dbReference>
<protein>
    <recommendedName>
        <fullName evidence="3">SET domain-containing protein</fullName>
    </recommendedName>
</protein>
<dbReference type="SUPFAM" id="SSF82199">
    <property type="entry name" value="SET domain"/>
    <property type="match status" value="1"/>
</dbReference>
<gene>
    <name evidence="1" type="ORF">BU14_0668s0007</name>
</gene>
<dbReference type="EMBL" id="KV919210">
    <property type="protein sequence ID" value="OSX70786.1"/>
    <property type="molecule type" value="Genomic_DNA"/>
</dbReference>
<dbReference type="GO" id="GO:0016279">
    <property type="term" value="F:protein-lysine N-methyltransferase activity"/>
    <property type="evidence" value="ECO:0007669"/>
    <property type="project" value="TreeGrafter"/>
</dbReference>
<accession>A0A1X6NQL2</accession>
<evidence type="ECO:0000313" key="2">
    <source>
        <dbReference type="Proteomes" id="UP000218209"/>
    </source>
</evidence>
<reference evidence="1 2" key="1">
    <citation type="submission" date="2017-03" db="EMBL/GenBank/DDBJ databases">
        <title>WGS assembly of Porphyra umbilicalis.</title>
        <authorList>
            <person name="Brawley S.H."/>
            <person name="Blouin N.A."/>
            <person name="Ficko-Blean E."/>
            <person name="Wheeler G.L."/>
            <person name="Lohr M."/>
            <person name="Goodson H.V."/>
            <person name="Jenkins J.W."/>
            <person name="Blaby-Haas C.E."/>
            <person name="Helliwell K.E."/>
            <person name="Chan C."/>
            <person name="Marriage T."/>
            <person name="Bhattacharya D."/>
            <person name="Klein A.S."/>
            <person name="Badis Y."/>
            <person name="Brodie J."/>
            <person name="Cao Y."/>
            <person name="Collen J."/>
            <person name="Dittami S.M."/>
            <person name="Gachon C.M."/>
            <person name="Green B.R."/>
            <person name="Karpowicz S."/>
            <person name="Kim J.W."/>
            <person name="Kudahl U."/>
            <person name="Lin S."/>
            <person name="Michel G."/>
            <person name="Mittag M."/>
            <person name="Olson B.J."/>
            <person name="Pangilinan J."/>
            <person name="Peng Y."/>
            <person name="Qiu H."/>
            <person name="Shu S."/>
            <person name="Singer J.T."/>
            <person name="Smith A.G."/>
            <person name="Sprecher B.N."/>
            <person name="Wagner V."/>
            <person name="Wang W."/>
            <person name="Wang Z.-Y."/>
            <person name="Yan J."/>
            <person name="Yarish C."/>
            <person name="Zoeuner-Riek S."/>
            <person name="Zhuang Y."/>
            <person name="Zou Y."/>
            <person name="Lindquist E.A."/>
            <person name="Grimwood J."/>
            <person name="Barry K."/>
            <person name="Rokhsar D.S."/>
            <person name="Schmutz J."/>
            <person name="Stiller J.W."/>
            <person name="Grossman A.R."/>
            <person name="Prochnik S.E."/>
        </authorList>
    </citation>
    <scope>NUCLEOTIDE SEQUENCE [LARGE SCALE GENOMIC DNA]</scope>
    <source>
        <strain evidence="1">4086291</strain>
    </source>
</reference>